<gene>
    <name evidence="2" type="primary">gtf1_1</name>
    <name evidence="2" type="ORF">BOLFYP28_00398</name>
</gene>
<dbReference type="PANTHER" id="PTHR12526">
    <property type="entry name" value="GLYCOSYLTRANSFERASE"/>
    <property type="match status" value="1"/>
</dbReference>
<evidence type="ECO:0000259" key="1">
    <source>
        <dbReference type="Pfam" id="PF00534"/>
    </source>
</evidence>
<protein>
    <submittedName>
        <fullName evidence="2">Glycosyltransferase Gtf1</fullName>
    </submittedName>
</protein>
<keyword evidence="2" id="KW-0808">Transferase</keyword>
<dbReference type="EMBL" id="CACRTD010000061">
    <property type="protein sequence ID" value="VYT49057.1"/>
    <property type="molecule type" value="Genomic_DNA"/>
</dbReference>
<dbReference type="InterPro" id="IPR001296">
    <property type="entry name" value="Glyco_trans_1"/>
</dbReference>
<dbReference type="RefSeq" id="WP_229090533.1">
    <property type="nucleotide sequence ID" value="NZ_CACRTD010000061.1"/>
</dbReference>
<dbReference type="GO" id="GO:0016757">
    <property type="term" value="F:glycosyltransferase activity"/>
    <property type="evidence" value="ECO:0007669"/>
    <property type="project" value="InterPro"/>
</dbReference>
<reference evidence="2" key="1">
    <citation type="submission" date="2019-11" db="EMBL/GenBank/DDBJ databases">
        <authorList>
            <person name="Feng L."/>
        </authorList>
    </citation>
    <scope>NUCLEOTIDE SEQUENCE</scope>
    <source>
        <strain evidence="2">BovatusLFYP28</strain>
    </source>
</reference>
<dbReference type="Gene3D" id="3.40.50.2000">
    <property type="entry name" value="Glycogen Phosphorylase B"/>
    <property type="match status" value="2"/>
</dbReference>
<dbReference type="AlphaFoldDB" id="A0A6N2X546"/>
<proteinExistence type="predicted"/>
<accession>A0A6N2X546</accession>
<feature type="domain" description="Glycosyl transferase family 1" evidence="1">
    <location>
        <begin position="187"/>
        <end position="333"/>
    </location>
</feature>
<evidence type="ECO:0000313" key="2">
    <source>
        <dbReference type="EMBL" id="VYT49057.1"/>
    </source>
</evidence>
<dbReference type="Pfam" id="PF00534">
    <property type="entry name" value="Glycos_transf_1"/>
    <property type="match status" value="1"/>
</dbReference>
<name>A0A6N2X546_BACOV</name>
<sequence length="365" mass="42689">MKILILNSILFTAETDIPQVKTIKDTMIYGVCMGFVKLGHQVTLAAANEYRPIREEDYDFDVRFFSSDYTKLCKPSVLPYSKTMKRYLKECHKEFDMIISSEVFQFQSLYAAMMCPKKTLIWQELTIHQNKLYQIPSKIWYNIIARFFMRKIMAVIPRSRMAYDFVSHYMPRVSSIIVDHGIDIDKFVLFTKKKRQVISSSQLILRKNVDSIIHIFAKFHQMRNYEDIKLLIAGRGEEETNLKHLVDDLGLQNCIEFVGFLSQSKLNEYIRESLAFLVNTRKDLNMVSIPEAIISGTPILTNLKPASSDYIINYDLGIAKDNWNEMDMKLLVDKNEEYVGNCIKYREYFTNTHSAKLFLEIFGQK</sequence>
<dbReference type="SUPFAM" id="SSF53756">
    <property type="entry name" value="UDP-Glycosyltransferase/glycogen phosphorylase"/>
    <property type="match status" value="1"/>
</dbReference>
<organism evidence="2">
    <name type="scientific">Bacteroides ovatus</name>
    <dbReference type="NCBI Taxonomy" id="28116"/>
    <lineage>
        <taxon>Bacteria</taxon>
        <taxon>Pseudomonadati</taxon>
        <taxon>Bacteroidota</taxon>
        <taxon>Bacteroidia</taxon>
        <taxon>Bacteroidales</taxon>
        <taxon>Bacteroidaceae</taxon>
        <taxon>Bacteroides</taxon>
    </lineage>
</organism>